<dbReference type="EMBL" id="CAJOBE010016438">
    <property type="protein sequence ID" value="CAF4200401.1"/>
    <property type="molecule type" value="Genomic_DNA"/>
</dbReference>
<gene>
    <name evidence="1" type="ORF">FNK824_LOCUS36232</name>
</gene>
<reference evidence="1" key="1">
    <citation type="submission" date="2021-02" db="EMBL/GenBank/DDBJ databases">
        <authorList>
            <person name="Nowell W R."/>
        </authorList>
    </citation>
    <scope>NUCLEOTIDE SEQUENCE</scope>
</reference>
<proteinExistence type="predicted"/>
<protein>
    <recommendedName>
        <fullName evidence="3">Radical SAM protein</fullName>
    </recommendedName>
</protein>
<evidence type="ECO:0000313" key="2">
    <source>
        <dbReference type="Proteomes" id="UP000663874"/>
    </source>
</evidence>
<name>A0A820AZK1_9BILA</name>
<dbReference type="AlphaFoldDB" id="A0A820AZK1"/>
<evidence type="ECO:0000313" key="1">
    <source>
        <dbReference type="EMBL" id="CAF4200401.1"/>
    </source>
</evidence>
<evidence type="ECO:0008006" key="3">
    <source>
        <dbReference type="Google" id="ProtNLM"/>
    </source>
</evidence>
<sequence length="73" mass="8473">MPPLKVVLLTDSDSLNPNIPLPYKYYGQKLWETIQTIVYDLNYSCETVELHKLDFQEHESVNKFLNADIVVTS</sequence>
<dbReference type="Proteomes" id="UP000663874">
    <property type="component" value="Unassembled WGS sequence"/>
</dbReference>
<comment type="caution">
    <text evidence="1">The sequence shown here is derived from an EMBL/GenBank/DDBJ whole genome shotgun (WGS) entry which is preliminary data.</text>
</comment>
<organism evidence="1 2">
    <name type="scientific">Rotaria sordida</name>
    <dbReference type="NCBI Taxonomy" id="392033"/>
    <lineage>
        <taxon>Eukaryota</taxon>
        <taxon>Metazoa</taxon>
        <taxon>Spiralia</taxon>
        <taxon>Gnathifera</taxon>
        <taxon>Rotifera</taxon>
        <taxon>Eurotatoria</taxon>
        <taxon>Bdelloidea</taxon>
        <taxon>Philodinida</taxon>
        <taxon>Philodinidae</taxon>
        <taxon>Rotaria</taxon>
    </lineage>
</organism>
<accession>A0A820AZK1</accession>